<evidence type="ECO:0000313" key="3">
    <source>
        <dbReference type="EMBL" id="SFV50829.1"/>
    </source>
</evidence>
<feature type="domain" description="Phosphatidic acid phosphatase type 2/haloperoxidase" evidence="2">
    <location>
        <begin position="50"/>
        <end position="150"/>
    </location>
</feature>
<keyword evidence="1" id="KW-1133">Transmembrane helix</keyword>
<name>A0A1W1BBI0_9ZZZZ</name>
<dbReference type="PANTHER" id="PTHR14969:SF13">
    <property type="entry name" value="AT30094P"/>
    <property type="match status" value="1"/>
</dbReference>
<organism evidence="3">
    <name type="scientific">hydrothermal vent metagenome</name>
    <dbReference type="NCBI Taxonomy" id="652676"/>
    <lineage>
        <taxon>unclassified sequences</taxon>
        <taxon>metagenomes</taxon>
        <taxon>ecological metagenomes</taxon>
    </lineage>
</organism>
<gene>
    <name evidence="3" type="ORF">MNB_SM-5-1206</name>
</gene>
<keyword evidence="1" id="KW-0812">Transmembrane</keyword>
<dbReference type="SUPFAM" id="SSF48317">
    <property type="entry name" value="Acid phosphatase/Vanadium-dependent haloperoxidase"/>
    <property type="match status" value="1"/>
</dbReference>
<dbReference type="InterPro" id="IPR036938">
    <property type="entry name" value="PAP2/HPO_sf"/>
</dbReference>
<dbReference type="AlphaFoldDB" id="A0A1W1BBI0"/>
<dbReference type="CDD" id="cd03394">
    <property type="entry name" value="PAP2_like_5"/>
    <property type="match status" value="1"/>
</dbReference>
<dbReference type="Pfam" id="PF01569">
    <property type="entry name" value="PAP2"/>
    <property type="match status" value="1"/>
</dbReference>
<dbReference type="EMBL" id="FPHH01000002">
    <property type="protein sequence ID" value="SFV50829.1"/>
    <property type="molecule type" value="Genomic_DNA"/>
</dbReference>
<keyword evidence="1" id="KW-0472">Membrane</keyword>
<reference evidence="3" key="1">
    <citation type="submission" date="2016-10" db="EMBL/GenBank/DDBJ databases">
        <authorList>
            <person name="de Groot N.N."/>
        </authorList>
    </citation>
    <scope>NUCLEOTIDE SEQUENCE</scope>
</reference>
<evidence type="ECO:0000259" key="2">
    <source>
        <dbReference type="SMART" id="SM00014"/>
    </source>
</evidence>
<evidence type="ECO:0000256" key="1">
    <source>
        <dbReference type="SAM" id="Phobius"/>
    </source>
</evidence>
<dbReference type="SMART" id="SM00014">
    <property type="entry name" value="acidPPc"/>
    <property type="match status" value="1"/>
</dbReference>
<accession>A0A1W1BBI0</accession>
<feature type="transmembrane region" description="Helical" evidence="1">
    <location>
        <begin position="133"/>
        <end position="150"/>
    </location>
</feature>
<feature type="transmembrane region" description="Helical" evidence="1">
    <location>
        <begin position="30"/>
        <end position="47"/>
    </location>
</feature>
<dbReference type="Gene3D" id="1.20.144.10">
    <property type="entry name" value="Phosphatidic acid phosphatase type 2/haloperoxidase"/>
    <property type="match status" value="1"/>
</dbReference>
<dbReference type="InterPro" id="IPR000326">
    <property type="entry name" value="PAP2/HPO"/>
</dbReference>
<dbReference type="PANTHER" id="PTHR14969">
    <property type="entry name" value="SPHINGOSINE-1-PHOSPHATE PHOSPHOHYDROLASE"/>
    <property type="match status" value="1"/>
</dbReference>
<sequence length="175" mass="19376">MKKFAISVVILLGMSSFVYAKSTTESIGDILAVALPIGAYGTSLYLSDKNGQMQFYKSYGTTMGATYILKYTVREKRPDSNNRDSFPSGHTSSAFAGASFIDKRYGLKYAILPYLAAIYTGYSRVHANRHHPIDVYAGAAIGILSSWYFVTPYKNLQVTPIVSSDFKGLSLNYKW</sequence>
<protein>
    <submittedName>
        <fullName evidence="3">Membrane-associated phospholipid phosphatase</fullName>
    </submittedName>
</protein>
<proteinExistence type="predicted"/>